<dbReference type="Pfam" id="PF00270">
    <property type="entry name" value="DEAD"/>
    <property type="match status" value="1"/>
</dbReference>
<keyword evidence="5" id="KW-0067">ATP-binding</keyword>
<evidence type="ECO:0000256" key="5">
    <source>
        <dbReference type="ARBA" id="ARBA00022840"/>
    </source>
</evidence>
<dbReference type="GO" id="GO:0016787">
    <property type="term" value="F:hydrolase activity"/>
    <property type="evidence" value="ECO:0007669"/>
    <property type="project" value="UniProtKB-KW"/>
</dbReference>
<evidence type="ECO:0000256" key="4">
    <source>
        <dbReference type="ARBA" id="ARBA00022806"/>
    </source>
</evidence>
<dbReference type="EMBL" id="WTXG01000001">
    <property type="protein sequence ID" value="KAI0307913.1"/>
    <property type="molecule type" value="Genomic_DNA"/>
</dbReference>
<dbReference type="InterPro" id="IPR001650">
    <property type="entry name" value="Helicase_C-like"/>
</dbReference>
<dbReference type="InterPro" id="IPR014001">
    <property type="entry name" value="Helicase_ATP-bd"/>
</dbReference>
<gene>
    <name evidence="10" type="ORF">B0F90DRAFT_1664876</name>
</gene>
<sequence length="649" mass="70189">MASAHPQATTKLGTGLSGVSLVKIGAGVGGKYGMATCARRRLWFYFYCAPMLRVQDDGMAGEPQRQRVEIITFDVRGGRGAATDPFKKPVFATPTTMGKLSFWKPLCSSASCLCKSKDKAPRDVVAGRNQSRARKPAALPEADEKSEVPAPIMTTLLLTAVAIVKRLGLSKVVSVGLKSAFPNITRPTDAQSTFIPAIVQGKDLILKGHPGSGKSFGLILALLSKYWTPLPQRRRSSPASLLLVPHRDLAYQYMHWIERIAATPDGLRYSTPVAQVIVRGSDEPSVHISRLRENPSNILIGTPQAILDVFQEDEHAINITNFRTIVIDEVDSIIDFIPADAYKARKQQLAAKMRRHPSAGKLLLDRIYTHRVGPVKSAIANGSPQLVACSATLQKGLRQQFYQNGWFRKGSGAIVKVWSEASAGKSRATETDGACAVPGEAVQHYALVFSEDGSVKDVHGVIEPKRQSQSDEEDAHGGRMMETWTDSELGVGELPEISSEFGERYSMTPSPFNPIVMEGVASIFATEVPKMALLVLPACAPVQRAIYDLRMLGVNAFGLDLLLSTTTDRRGAGAGGGGEAHGIKEEDNPRLLISTTATTRGLDLPDLSHVFVWGVGDVKVNTNTYVHLAGRVGRFRGGGKVISLLFQGE</sequence>
<feature type="domain" description="Helicase C-terminal" evidence="9">
    <location>
        <begin position="493"/>
        <end position="649"/>
    </location>
</feature>
<dbReference type="PROSITE" id="PS51192">
    <property type="entry name" value="HELICASE_ATP_BIND_1"/>
    <property type="match status" value="1"/>
</dbReference>
<accession>A0AAD4ME54</accession>
<feature type="region of interest" description="Disordered" evidence="7">
    <location>
        <begin position="124"/>
        <end position="143"/>
    </location>
</feature>
<evidence type="ECO:0000256" key="7">
    <source>
        <dbReference type="SAM" id="MobiDB-lite"/>
    </source>
</evidence>
<keyword evidence="11" id="KW-1185">Reference proteome</keyword>
<proteinExistence type="predicted"/>
<evidence type="ECO:0000256" key="6">
    <source>
        <dbReference type="ARBA" id="ARBA00047984"/>
    </source>
</evidence>
<evidence type="ECO:0000313" key="11">
    <source>
        <dbReference type="Proteomes" id="UP001203297"/>
    </source>
</evidence>
<reference evidence="10" key="1">
    <citation type="journal article" date="2022" name="New Phytol.">
        <title>Evolutionary transition to the ectomycorrhizal habit in the genomes of a hyperdiverse lineage of mushroom-forming fungi.</title>
        <authorList>
            <person name="Looney B."/>
            <person name="Miyauchi S."/>
            <person name="Morin E."/>
            <person name="Drula E."/>
            <person name="Courty P.E."/>
            <person name="Kohler A."/>
            <person name="Kuo A."/>
            <person name="LaButti K."/>
            <person name="Pangilinan J."/>
            <person name="Lipzen A."/>
            <person name="Riley R."/>
            <person name="Andreopoulos W."/>
            <person name="He G."/>
            <person name="Johnson J."/>
            <person name="Nolan M."/>
            <person name="Tritt A."/>
            <person name="Barry K.W."/>
            <person name="Grigoriev I.V."/>
            <person name="Nagy L.G."/>
            <person name="Hibbett D."/>
            <person name="Henrissat B."/>
            <person name="Matheny P.B."/>
            <person name="Labbe J."/>
            <person name="Martin F.M."/>
        </authorList>
    </citation>
    <scope>NUCLEOTIDE SEQUENCE</scope>
    <source>
        <strain evidence="10">BPL690</strain>
    </source>
</reference>
<evidence type="ECO:0000256" key="3">
    <source>
        <dbReference type="ARBA" id="ARBA00022801"/>
    </source>
</evidence>
<dbReference type="PANTHER" id="PTHR47960">
    <property type="entry name" value="DEAD-BOX ATP-DEPENDENT RNA HELICASE 50"/>
    <property type="match status" value="1"/>
</dbReference>
<comment type="catalytic activity">
    <reaction evidence="6">
        <text>ATP + H2O = ADP + phosphate + H(+)</text>
        <dbReference type="Rhea" id="RHEA:13065"/>
        <dbReference type="ChEBI" id="CHEBI:15377"/>
        <dbReference type="ChEBI" id="CHEBI:15378"/>
        <dbReference type="ChEBI" id="CHEBI:30616"/>
        <dbReference type="ChEBI" id="CHEBI:43474"/>
        <dbReference type="ChEBI" id="CHEBI:456216"/>
        <dbReference type="EC" id="3.6.4.13"/>
    </reaction>
</comment>
<keyword evidence="4" id="KW-0347">Helicase</keyword>
<organism evidence="10 11">
    <name type="scientific">Multifurca ochricompacta</name>
    <dbReference type="NCBI Taxonomy" id="376703"/>
    <lineage>
        <taxon>Eukaryota</taxon>
        <taxon>Fungi</taxon>
        <taxon>Dikarya</taxon>
        <taxon>Basidiomycota</taxon>
        <taxon>Agaricomycotina</taxon>
        <taxon>Agaricomycetes</taxon>
        <taxon>Russulales</taxon>
        <taxon>Russulaceae</taxon>
        <taxon>Multifurca</taxon>
    </lineage>
</organism>
<dbReference type="InterPro" id="IPR027417">
    <property type="entry name" value="P-loop_NTPase"/>
</dbReference>
<dbReference type="SUPFAM" id="SSF52540">
    <property type="entry name" value="P-loop containing nucleoside triphosphate hydrolases"/>
    <property type="match status" value="1"/>
</dbReference>
<feature type="domain" description="Helicase ATP-binding" evidence="8">
    <location>
        <begin position="195"/>
        <end position="411"/>
    </location>
</feature>
<evidence type="ECO:0000259" key="9">
    <source>
        <dbReference type="PROSITE" id="PS51194"/>
    </source>
</evidence>
<protein>
    <recommendedName>
        <fullName evidence="1">RNA helicase</fullName>
        <ecNumber evidence="1">3.6.4.13</ecNumber>
    </recommendedName>
</protein>
<dbReference type="SMART" id="SM00487">
    <property type="entry name" value="DEXDc"/>
    <property type="match status" value="1"/>
</dbReference>
<dbReference type="GO" id="GO:0005524">
    <property type="term" value="F:ATP binding"/>
    <property type="evidence" value="ECO:0007669"/>
    <property type="project" value="UniProtKB-KW"/>
</dbReference>
<dbReference type="EC" id="3.6.4.13" evidence="1"/>
<comment type="caution">
    <text evidence="10">The sequence shown here is derived from an EMBL/GenBank/DDBJ whole genome shotgun (WGS) entry which is preliminary data.</text>
</comment>
<dbReference type="Proteomes" id="UP001203297">
    <property type="component" value="Unassembled WGS sequence"/>
</dbReference>
<keyword evidence="2" id="KW-0547">Nucleotide-binding</keyword>
<dbReference type="InterPro" id="IPR011545">
    <property type="entry name" value="DEAD/DEAH_box_helicase_dom"/>
</dbReference>
<keyword evidence="3 10" id="KW-0378">Hydrolase</keyword>
<dbReference type="AlphaFoldDB" id="A0AAD4ME54"/>
<dbReference type="GO" id="GO:0003676">
    <property type="term" value="F:nucleic acid binding"/>
    <property type="evidence" value="ECO:0007669"/>
    <property type="project" value="InterPro"/>
</dbReference>
<name>A0AAD4ME54_9AGAM</name>
<dbReference type="PROSITE" id="PS51194">
    <property type="entry name" value="HELICASE_CTER"/>
    <property type="match status" value="1"/>
</dbReference>
<evidence type="ECO:0000313" key="10">
    <source>
        <dbReference type="EMBL" id="KAI0307913.1"/>
    </source>
</evidence>
<evidence type="ECO:0000256" key="2">
    <source>
        <dbReference type="ARBA" id="ARBA00022741"/>
    </source>
</evidence>
<evidence type="ECO:0000259" key="8">
    <source>
        <dbReference type="PROSITE" id="PS51192"/>
    </source>
</evidence>
<dbReference type="Gene3D" id="3.40.50.300">
    <property type="entry name" value="P-loop containing nucleotide triphosphate hydrolases"/>
    <property type="match status" value="2"/>
</dbReference>
<evidence type="ECO:0000256" key="1">
    <source>
        <dbReference type="ARBA" id="ARBA00012552"/>
    </source>
</evidence>
<dbReference type="Pfam" id="PF00271">
    <property type="entry name" value="Helicase_C"/>
    <property type="match status" value="1"/>
</dbReference>
<dbReference type="GO" id="GO:0003724">
    <property type="term" value="F:RNA helicase activity"/>
    <property type="evidence" value="ECO:0007669"/>
    <property type="project" value="UniProtKB-EC"/>
</dbReference>